<reference evidence="1 2" key="1">
    <citation type="journal article" date="2019" name="Int. J. Syst. Evol. Microbiol.">
        <title>The Global Catalogue of Microorganisms (GCM) 10K type strain sequencing project: providing services to taxonomists for standard genome sequencing and annotation.</title>
        <authorList>
            <consortium name="The Broad Institute Genomics Platform"/>
            <consortium name="The Broad Institute Genome Sequencing Center for Infectious Disease"/>
            <person name="Wu L."/>
            <person name="Ma J."/>
        </authorList>
    </citation>
    <scope>NUCLEOTIDE SEQUENCE [LARGE SCALE GENOMIC DNA]</scope>
    <source>
        <strain evidence="1 2">CGMCC 1.12230</strain>
    </source>
</reference>
<accession>A0ABD6BC38</accession>
<dbReference type="EMBL" id="JBHUDI010000002">
    <property type="protein sequence ID" value="MFD1562626.1"/>
    <property type="molecule type" value="Genomic_DNA"/>
</dbReference>
<dbReference type="RefSeq" id="WP_390284434.1">
    <property type="nucleotide sequence ID" value="NZ_JBHUDI010000002.1"/>
</dbReference>
<gene>
    <name evidence="1" type="ORF">ACFR99_03535</name>
</gene>
<comment type="caution">
    <text evidence="1">The sequence shown here is derived from an EMBL/GenBank/DDBJ whole genome shotgun (WGS) entry which is preliminary data.</text>
</comment>
<sequence length="72" mass="7570">MADECTLYGLPTPTAAVTATDVQGSFCCRSCLEVARAVADLDDVDQFVVDTRVVGDEHGVVRPATDGVLGIR</sequence>
<dbReference type="Proteomes" id="UP001597076">
    <property type="component" value="Unassembled WGS sequence"/>
</dbReference>
<name>A0ABD6BC38_9EURY</name>
<evidence type="ECO:0008006" key="3">
    <source>
        <dbReference type="Google" id="ProtNLM"/>
    </source>
</evidence>
<organism evidence="1 2">
    <name type="scientific">Haloarchaeobius amylolyticus</name>
    <dbReference type="NCBI Taxonomy" id="1198296"/>
    <lineage>
        <taxon>Archaea</taxon>
        <taxon>Methanobacteriati</taxon>
        <taxon>Methanobacteriota</taxon>
        <taxon>Stenosarchaea group</taxon>
        <taxon>Halobacteria</taxon>
        <taxon>Halobacteriales</taxon>
        <taxon>Halorubellaceae</taxon>
        <taxon>Haloarchaeobius</taxon>
    </lineage>
</organism>
<protein>
    <recommendedName>
        <fullName evidence="3">Metal-binding protein</fullName>
    </recommendedName>
</protein>
<proteinExistence type="predicted"/>
<dbReference type="AlphaFoldDB" id="A0ABD6BC38"/>
<keyword evidence="2" id="KW-1185">Reference proteome</keyword>
<evidence type="ECO:0000313" key="1">
    <source>
        <dbReference type="EMBL" id="MFD1562626.1"/>
    </source>
</evidence>
<evidence type="ECO:0000313" key="2">
    <source>
        <dbReference type="Proteomes" id="UP001597076"/>
    </source>
</evidence>